<dbReference type="OrthoDB" id="9803810at2"/>
<dbReference type="Proteomes" id="UP000233293">
    <property type="component" value="Unassembled WGS sequence"/>
</dbReference>
<proteinExistence type="predicted"/>
<dbReference type="RefSeq" id="WP_101252234.1">
    <property type="nucleotide sequence ID" value="NZ_PIUM01000025.1"/>
</dbReference>
<keyword evidence="2" id="KW-1185">Reference proteome</keyword>
<organism evidence="1 2">
    <name type="scientific">Telmatospirillum siberiense</name>
    <dbReference type="NCBI Taxonomy" id="382514"/>
    <lineage>
        <taxon>Bacteria</taxon>
        <taxon>Pseudomonadati</taxon>
        <taxon>Pseudomonadota</taxon>
        <taxon>Alphaproteobacteria</taxon>
        <taxon>Rhodospirillales</taxon>
        <taxon>Rhodospirillaceae</taxon>
        <taxon>Telmatospirillum</taxon>
    </lineage>
</organism>
<comment type="caution">
    <text evidence="1">The sequence shown here is derived from an EMBL/GenBank/DDBJ whole genome shotgun (WGS) entry which is preliminary data.</text>
</comment>
<dbReference type="InterPro" id="IPR018733">
    <property type="entry name" value="DUF2274"/>
</dbReference>
<reference evidence="2" key="1">
    <citation type="submission" date="2017-12" db="EMBL/GenBank/DDBJ databases">
        <title>Draft genome sequence of Telmatospirillum siberiense 26-4b1T, an acidotolerant peatland alphaproteobacterium potentially involved in sulfur cycling.</title>
        <authorList>
            <person name="Hausmann B."/>
            <person name="Pjevac P."/>
            <person name="Schreck K."/>
            <person name="Herbold C.W."/>
            <person name="Daims H."/>
            <person name="Wagner M."/>
            <person name="Pester M."/>
            <person name="Loy A."/>
        </authorList>
    </citation>
    <scope>NUCLEOTIDE SEQUENCE [LARGE SCALE GENOMIC DNA]</scope>
    <source>
        <strain evidence="2">26-4b1</strain>
    </source>
</reference>
<dbReference type="Pfam" id="PF10038">
    <property type="entry name" value="DUF2274"/>
    <property type="match status" value="1"/>
</dbReference>
<accession>A0A2N3PRB7</accession>
<name>A0A2N3PRB7_9PROT</name>
<dbReference type="AlphaFoldDB" id="A0A2N3PRB7"/>
<gene>
    <name evidence="1" type="ORF">CWS72_19090</name>
</gene>
<dbReference type="EMBL" id="PIUM01000025">
    <property type="protein sequence ID" value="PKU22960.1"/>
    <property type="molecule type" value="Genomic_DNA"/>
</dbReference>
<evidence type="ECO:0000313" key="2">
    <source>
        <dbReference type="Proteomes" id="UP000233293"/>
    </source>
</evidence>
<evidence type="ECO:0000313" key="1">
    <source>
        <dbReference type="EMBL" id="PKU22960.1"/>
    </source>
</evidence>
<protein>
    <submittedName>
        <fullName evidence="1">DUF2274 domain-containing protein</fullName>
    </submittedName>
</protein>
<sequence length="87" mass="9306">MAKLKLANILDDKPIKVTIELPATVFHDLASYAEVLGRTTGQAVSDPAKLIVPMVQRFMVTDRVFAKLRRIVAPQVSAGADGSAKSG</sequence>